<feature type="binding site" evidence="6">
    <location>
        <position position="338"/>
    </location>
    <ligand>
        <name>S-adenosyl-L-methionine</name>
        <dbReference type="ChEBI" id="CHEBI:59789"/>
    </ligand>
</feature>
<dbReference type="Gene3D" id="2.40.50.140">
    <property type="entry name" value="Nucleic acid-binding proteins"/>
    <property type="match status" value="1"/>
</dbReference>
<evidence type="ECO:0000313" key="8">
    <source>
        <dbReference type="Proteomes" id="UP001157355"/>
    </source>
</evidence>
<dbReference type="GO" id="GO:0070041">
    <property type="term" value="F:rRNA (uridine-C5-)-methyltransferase activity"/>
    <property type="evidence" value="ECO:0007669"/>
    <property type="project" value="TreeGrafter"/>
</dbReference>
<comment type="similarity">
    <text evidence="6">Belongs to the class I-like SAM-binding methyltransferase superfamily. RNA M5U methyltransferase family.</text>
</comment>
<dbReference type="PROSITE" id="PS51687">
    <property type="entry name" value="SAM_MT_RNA_M5U"/>
    <property type="match status" value="1"/>
</dbReference>
<dbReference type="SUPFAM" id="SSF53335">
    <property type="entry name" value="S-adenosyl-L-methionine-dependent methyltransferases"/>
    <property type="match status" value="1"/>
</dbReference>
<evidence type="ECO:0000256" key="5">
    <source>
        <dbReference type="ARBA" id="ARBA00023014"/>
    </source>
</evidence>
<protein>
    <submittedName>
        <fullName evidence="7">RNA methyltransferase</fullName>
    </submittedName>
</protein>
<dbReference type="GO" id="GO:0070475">
    <property type="term" value="P:rRNA base methylation"/>
    <property type="evidence" value="ECO:0007669"/>
    <property type="project" value="TreeGrafter"/>
</dbReference>
<dbReference type="Proteomes" id="UP001157355">
    <property type="component" value="Unassembled WGS sequence"/>
</dbReference>
<feature type="active site" description="Nucleophile" evidence="6">
    <location>
        <position position="364"/>
    </location>
</feature>
<dbReference type="Gene3D" id="2.40.50.1070">
    <property type="match status" value="1"/>
</dbReference>
<dbReference type="AlphaFoldDB" id="A0AA37U2V6"/>
<dbReference type="InterPro" id="IPR010280">
    <property type="entry name" value="U5_MeTrfase_fam"/>
</dbReference>
<proteinExistence type="inferred from homology"/>
<evidence type="ECO:0000313" key="7">
    <source>
        <dbReference type="EMBL" id="GLS86304.1"/>
    </source>
</evidence>
<dbReference type="Gene3D" id="3.40.50.150">
    <property type="entry name" value="Vaccinia Virus protein VP39"/>
    <property type="match status" value="1"/>
</dbReference>
<keyword evidence="1" id="KW-0004">4Fe-4S</keyword>
<dbReference type="CDD" id="cd02440">
    <property type="entry name" value="AdoMet_MTases"/>
    <property type="match status" value="1"/>
</dbReference>
<dbReference type="PANTHER" id="PTHR11061:SF49">
    <property type="entry name" value="23S RRNA (URACIL(1939)-C(5))-METHYLTRANSFERASE RLMD"/>
    <property type="match status" value="1"/>
</dbReference>
<name>A0AA37U2V6_9RHOB</name>
<comment type="caution">
    <text evidence="7">The sequence shown here is derived from an EMBL/GenBank/DDBJ whole genome shotgun (WGS) entry which is preliminary data.</text>
</comment>
<feature type="binding site" evidence="6">
    <location>
        <position position="243"/>
    </location>
    <ligand>
        <name>S-adenosyl-L-methionine</name>
        <dbReference type="ChEBI" id="CHEBI:59789"/>
    </ligand>
</feature>
<evidence type="ECO:0000256" key="1">
    <source>
        <dbReference type="ARBA" id="ARBA00022485"/>
    </source>
</evidence>
<keyword evidence="4 6" id="KW-0949">S-adenosyl-L-methionine</keyword>
<accession>A0AA37U2V6</accession>
<dbReference type="EMBL" id="BSPP01000004">
    <property type="protein sequence ID" value="GLS86304.1"/>
    <property type="molecule type" value="Genomic_DNA"/>
</dbReference>
<evidence type="ECO:0000256" key="4">
    <source>
        <dbReference type="ARBA" id="ARBA00022691"/>
    </source>
</evidence>
<evidence type="ECO:0000256" key="3">
    <source>
        <dbReference type="ARBA" id="ARBA00022679"/>
    </source>
</evidence>
<keyword evidence="8" id="KW-1185">Reference proteome</keyword>
<keyword evidence="1" id="KW-0479">Metal-binding</keyword>
<gene>
    <name evidence="7" type="primary">TrmA</name>
    <name evidence="7" type="ORF">GCM10010873_12780</name>
</gene>
<dbReference type="GO" id="GO:0051539">
    <property type="term" value="F:4 iron, 4 sulfur cluster binding"/>
    <property type="evidence" value="ECO:0007669"/>
    <property type="project" value="UniProtKB-KW"/>
</dbReference>
<dbReference type="Pfam" id="PF05958">
    <property type="entry name" value="tRNA_U5-meth_tr"/>
    <property type="match status" value="1"/>
</dbReference>
<keyword evidence="2 6" id="KW-0489">Methyltransferase</keyword>
<organism evidence="7 8">
    <name type="scientific">Cypionkella aquatica</name>
    <dbReference type="NCBI Taxonomy" id="1756042"/>
    <lineage>
        <taxon>Bacteria</taxon>
        <taxon>Pseudomonadati</taxon>
        <taxon>Pseudomonadota</taxon>
        <taxon>Alphaproteobacteria</taxon>
        <taxon>Rhodobacterales</taxon>
        <taxon>Paracoccaceae</taxon>
        <taxon>Cypionkella</taxon>
    </lineage>
</organism>
<feature type="binding site" evidence="6">
    <location>
        <position position="290"/>
    </location>
    <ligand>
        <name>S-adenosyl-L-methionine</name>
        <dbReference type="ChEBI" id="CHEBI:59789"/>
    </ligand>
</feature>
<keyword evidence="3 6" id="KW-0808">Transferase</keyword>
<evidence type="ECO:0000256" key="6">
    <source>
        <dbReference type="PROSITE-ProRule" id="PRU01024"/>
    </source>
</evidence>
<feature type="binding site" evidence="6">
    <location>
        <position position="270"/>
    </location>
    <ligand>
        <name>S-adenosyl-L-methionine</name>
        <dbReference type="ChEBI" id="CHEBI:59789"/>
    </ligand>
</feature>
<reference evidence="7 8" key="1">
    <citation type="journal article" date="2014" name="Int. J. Syst. Evol. Microbiol.">
        <title>Complete genome sequence of Corynebacterium casei LMG S-19264T (=DSM 44701T), isolated from a smear-ripened cheese.</title>
        <authorList>
            <consortium name="US DOE Joint Genome Institute (JGI-PGF)"/>
            <person name="Walter F."/>
            <person name="Albersmeier A."/>
            <person name="Kalinowski J."/>
            <person name="Ruckert C."/>
        </authorList>
    </citation>
    <scope>NUCLEOTIDE SEQUENCE [LARGE SCALE GENOMIC DNA]</scope>
    <source>
        <strain evidence="7 8">NBRC 111766</strain>
    </source>
</reference>
<dbReference type="PANTHER" id="PTHR11061">
    <property type="entry name" value="RNA M5U METHYLTRANSFERASE"/>
    <property type="match status" value="1"/>
</dbReference>
<keyword evidence="1" id="KW-0408">Iron</keyword>
<sequence length="407" mass="43465">MKVTIERLGHLGDGVAQGPSGTIFVPGMLPGEEVEGELQGDTLTQARIVTPSVNRVKPPCSHAKTCGGCMMQHASDAFVADWKLGIVKGALAGQGLEAEFRPIITSPPKSRRRATIAARRTKTGALMGFHARGSDTLVEVPNCQLLHPDLMAALPGLQALVKLGGSRTAEVSLTVTRSLSGADVMVTGGKELDGQLQLELARVTETYGFARLTWNGDTVALRTAPMQRFGRALVSPPPGAFLQATVEGESALLRSVAFAIGPAKKIVDLFAGVGTFALPLAERAEVHAVEGEPRMMAALEKSAHNTEGLKRVTVETRDLFRRPLEDDEFKGVEAVVIDPPRAGAEAQMAVLARSKVPVIASVSCNPISFARDAKVLIAGGYRLDWVQVVDQFRWSSHVELVARFSRP</sequence>
<dbReference type="SUPFAM" id="SSF50249">
    <property type="entry name" value="Nucleic acid-binding proteins"/>
    <property type="match status" value="1"/>
</dbReference>
<dbReference type="RefSeq" id="WP_284324506.1">
    <property type="nucleotide sequence ID" value="NZ_BSPP01000004.1"/>
</dbReference>
<dbReference type="InterPro" id="IPR029063">
    <property type="entry name" value="SAM-dependent_MTases_sf"/>
</dbReference>
<evidence type="ECO:0000256" key="2">
    <source>
        <dbReference type="ARBA" id="ARBA00022603"/>
    </source>
</evidence>
<keyword evidence="5" id="KW-0411">Iron-sulfur</keyword>
<dbReference type="InterPro" id="IPR012340">
    <property type="entry name" value="NA-bd_OB-fold"/>
</dbReference>